<gene>
    <name evidence="5" type="ORF">ACFFJH_09730</name>
</gene>
<dbReference type="PROSITE" id="PS50887">
    <property type="entry name" value="GGDEF"/>
    <property type="match status" value="1"/>
</dbReference>
<keyword evidence="3" id="KW-0812">Transmembrane</keyword>
<dbReference type="SMART" id="SM00028">
    <property type="entry name" value="TPR"/>
    <property type="match status" value="5"/>
</dbReference>
<evidence type="ECO:0000313" key="5">
    <source>
        <dbReference type="EMBL" id="MFC0350085.1"/>
    </source>
</evidence>
<evidence type="ECO:0000259" key="4">
    <source>
        <dbReference type="PROSITE" id="PS50887"/>
    </source>
</evidence>
<dbReference type="SUPFAM" id="SSF55073">
    <property type="entry name" value="Nucleotide cyclase"/>
    <property type="match status" value="1"/>
</dbReference>
<evidence type="ECO:0000256" key="1">
    <source>
        <dbReference type="ARBA" id="ARBA00012528"/>
    </source>
</evidence>
<dbReference type="Gene3D" id="3.30.70.270">
    <property type="match status" value="1"/>
</dbReference>
<reference evidence="5 6" key="1">
    <citation type="submission" date="2024-09" db="EMBL/GenBank/DDBJ databases">
        <authorList>
            <person name="Sun Q."/>
            <person name="Mori K."/>
        </authorList>
    </citation>
    <scope>NUCLEOTIDE SEQUENCE [LARGE SCALE GENOMIC DNA]</scope>
    <source>
        <strain evidence="5 6">CCM 8677</strain>
    </source>
</reference>
<dbReference type="InterPro" id="IPR019734">
    <property type="entry name" value="TPR_rpt"/>
</dbReference>
<dbReference type="InterPro" id="IPR043128">
    <property type="entry name" value="Rev_trsase/Diguanyl_cyclase"/>
</dbReference>
<dbReference type="SUPFAM" id="SSF48452">
    <property type="entry name" value="TPR-like"/>
    <property type="match status" value="1"/>
</dbReference>
<dbReference type="PANTHER" id="PTHR45138:SF9">
    <property type="entry name" value="DIGUANYLATE CYCLASE DGCM-RELATED"/>
    <property type="match status" value="1"/>
</dbReference>
<evidence type="ECO:0000313" key="6">
    <source>
        <dbReference type="Proteomes" id="UP001589844"/>
    </source>
</evidence>
<dbReference type="NCBIfam" id="TIGR00254">
    <property type="entry name" value="GGDEF"/>
    <property type="match status" value="1"/>
</dbReference>
<keyword evidence="3" id="KW-1133">Transmembrane helix</keyword>
<dbReference type="InterPro" id="IPR050469">
    <property type="entry name" value="Diguanylate_Cyclase"/>
</dbReference>
<feature type="transmembrane region" description="Helical" evidence="3">
    <location>
        <begin position="453"/>
        <end position="473"/>
    </location>
</feature>
<dbReference type="InterPro" id="IPR000160">
    <property type="entry name" value="GGDEF_dom"/>
</dbReference>
<dbReference type="SMART" id="SM00267">
    <property type="entry name" value="GGDEF"/>
    <property type="match status" value="1"/>
</dbReference>
<sequence>MRHPFKLTLCVDNKKLSASSDTKHYSLLQIVVLGLLLFLMLSAQAESEHEASMARLDAIQAAADKSNDEGLRQLIEFKKNLPADADPKLRLETLSLLSGLYYDAGKGSLSKETVNEFTALAKKMRDQDALLLIDIFDSFEILEKSGVAEAFIHLDKLQARVLQSSSIGVQIRYRNTLASLYSISHKFDEALKQYLEMLKLSELLPKRQVQARMSTWSAIANLYLQMKDPEKALNATTEALAVSSATIAPKIFIEISISRGVALSVLKRNDEALKEYQSALKIGREENLPYTVALALFNIADQYLIKKDFKRAEMYARDAMAKSQALEDNWGIAGAKVNLGFALGGQGKIAQGAELVNQSLEFFKKSHANTDVEMILGEFSHMYEDAGMYKEALALVREQQKLSDEIFRSDRAKAVAVLQEQFDAEHRKKQIEILAKDNALKDADIQNHRLQQIVALLASLVALLAGAFIYVLYRRSKKLNEQLQEVNLQLEFHAVRDPLTGLHNRRSFIALMAARPGRVDVERREAYVNPDCMILLDIDHFKHINDTWGHAVGDVVLKEVATRLRNVVRDEDMLMRWGGEEFLIFSPKSNPEQITSLVERVLRAVGETAFTSSEISIPVTVTAGFISVPFSDVPEEICDWERALQIADMALYLGKTHGRNRAYGLSRLLVSHEEAIPTLTHDLAAAIKENMVEVIEVLGPVQEPLVA</sequence>
<dbReference type="Gene3D" id="1.25.40.10">
    <property type="entry name" value="Tetratricopeptide repeat domain"/>
    <property type="match status" value="2"/>
</dbReference>
<evidence type="ECO:0000256" key="3">
    <source>
        <dbReference type="SAM" id="Phobius"/>
    </source>
</evidence>
<keyword evidence="3" id="KW-0472">Membrane</keyword>
<protein>
    <recommendedName>
        <fullName evidence="1">diguanylate cyclase</fullName>
        <ecNumber evidence="1">2.7.7.65</ecNumber>
    </recommendedName>
</protein>
<keyword evidence="5" id="KW-0808">Transferase</keyword>
<dbReference type="EC" id="2.7.7.65" evidence="1"/>
<dbReference type="PANTHER" id="PTHR45138">
    <property type="entry name" value="REGULATORY COMPONENTS OF SENSORY TRANSDUCTION SYSTEM"/>
    <property type="match status" value="1"/>
</dbReference>
<evidence type="ECO:0000256" key="2">
    <source>
        <dbReference type="ARBA" id="ARBA00034247"/>
    </source>
</evidence>
<feature type="domain" description="GGDEF" evidence="4">
    <location>
        <begin position="529"/>
        <end position="667"/>
    </location>
</feature>
<comment type="caution">
    <text evidence="5">The sequence shown here is derived from an EMBL/GenBank/DDBJ whole genome shotgun (WGS) entry which is preliminary data.</text>
</comment>
<organism evidence="5 6">
    <name type="scientific">Undibacterium danionis</name>
    <dbReference type="NCBI Taxonomy" id="1812100"/>
    <lineage>
        <taxon>Bacteria</taxon>
        <taxon>Pseudomonadati</taxon>
        <taxon>Pseudomonadota</taxon>
        <taxon>Betaproteobacteria</taxon>
        <taxon>Burkholderiales</taxon>
        <taxon>Oxalobacteraceae</taxon>
        <taxon>Undibacterium</taxon>
    </lineage>
</organism>
<dbReference type="InterPro" id="IPR029787">
    <property type="entry name" value="Nucleotide_cyclase"/>
</dbReference>
<dbReference type="GO" id="GO:0052621">
    <property type="term" value="F:diguanylate cyclase activity"/>
    <property type="evidence" value="ECO:0007669"/>
    <property type="project" value="UniProtKB-EC"/>
</dbReference>
<name>A0ABV6IF13_9BURK</name>
<dbReference type="CDD" id="cd01949">
    <property type="entry name" value="GGDEF"/>
    <property type="match status" value="1"/>
</dbReference>
<comment type="catalytic activity">
    <reaction evidence="2">
        <text>2 GTP = 3',3'-c-di-GMP + 2 diphosphate</text>
        <dbReference type="Rhea" id="RHEA:24898"/>
        <dbReference type="ChEBI" id="CHEBI:33019"/>
        <dbReference type="ChEBI" id="CHEBI:37565"/>
        <dbReference type="ChEBI" id="CHEBI:58805"/>
        <dbReference type="EC" id="2.7.7.65"/>
    </reaction>
</comment>
<keyword evidence="6" id="KW-1185">Reference proteome</keyword>
<dbReference type="Pfam" id="PF00990">
    <property type="entry name" value="GGDEF"/>
    <property type="match status" value="1"/>
</dbReference>
<dbReference type="Proteomes" id="UP001589844">
    <property type="component" value="Unassembled WGS sequence"/>
</dbReference>
<accession>A0ABV6IF13</accession>
<dbReference type="EMBL" id="JBHLXJ010000009">
    <property type="protein sequence ID" value="MFC0350085.1"/>
    <property type="molecule type" value="Genomic_DNA"/>
</dbReference>
<dbReference type="InterPro" id="IPR011990">
    <property type="entry name" value="TPR-like_helical_dom_sf"/>
</dbReference>
<keyword evidence="5" id="KW-0548">Nucleotidyltransferase</keyword>
<proteinExistence type="predicted"/>